<dbReference type="OMA" id="GHGVDGP"/>
<gene>
    <name evidence="1" type="ORF">Y036_1624</name>
</gene>
<proteinExistence type="predicted"/>
<dbReference type="EMBL" id="JQIM01000010">
    <property type="protein sequence ID" value="KGX07216.1"/>
    <property type="molecule type" value="Genomic_DNA"/>
</dbReference>
<comment type="caution">
    <text evidence="1">The sequence shown here is derived from an EMBL/GenBank/DDBJ whole genome shotgun (WGS) entry which is preliminary data.</text>
</comment>
<evidence type="ECO:0000313" key="2">
    <source>
        <dbReference type="Proteomes" id="UP000030475"/>
    </source>
</evidence>
<organism evidence="1 2">
    <name type="scientific">Burkholderia pseudomallei</name>
    <name type="common">Pseudomonas pseudomallei</name>
    <dbReference type="NCBI Taxonomy" id="28450"/>
    <lineage>
        <taxon>Bacteria</taxon>
        <taxon>Pseudomonadati</taxon>
        <taxon>Pseudomonadota</taxon>
        <taxon>Betaproteobacteria</taxon>
        <taxon>Burkholderiales</taxon>
        <taxon>Burkholderiaceae</taxon>
        <taxon>Burkholderia</taxon>
        <taxon>pseudomallei group</taxon>
    </lineage>
</organism>
<dbReference type="RefSeq" id="WP_004522971.1">
    <property type="nucleotide sequence ID" value="NZ_AP028071.1"/>
</dbReference>
<protein>
    <submittedName>
        <fullName evidence="1">Uncharacterized protein</fullName>
    </submittedName>
</protein>
<dbReference type="Proteomes" id="UP000030475">
    <property type="component" value="Unassembled WGS sequence"/>
</dbReference>
<accession>A0A069B488</accession>
<dbReference type="OrthoDB" id="9035429at2"/>
<evidence type="ECO:0000313" key="1">
    <source>
        <dbReference type="EMBL" id="KGX07216.1"/>
    </source>
</evidence>
<reference evidence="1 2" key="1">
    <citation type="submission" date="2014-08" db="EMBL/GenBank/DDBJ databases">
        <authorList>
            <person name="Bunnell A."/>
            <person name="Chain P.S."/>
            <person name="Chertkov O."/>
            <person name="Currie B.J."/>
            <person name="Daligault H.E."/>
            <person name="Davenport K.W."/>
            <person name="Davis C."/>
            <person name="Gleasner C.D."/>
            <person name="Johnson S.L."/>
            <person name="Kaestli M."/>
            <person name="Koren S."/>
            <person name="Kunde Y.A."/>
            <person name="Mayo M."/>
            <person name="McMurry K.K."/>
            <person name="Price E.P."/>
            <person name="Reitenga K.G."/>
            <person name="Robison R."/>
            <person name="Rosovitz M.J."/>
            <person name="Sarovich D.S."/>
            <person name="Teshima H."/>
        </authorList>
    </citation>
    <scope>NUCLEOTIDE SEQUENCE [LARGE SCALE GENOMIC DNA]</scope>
    <source>
        <strain evidence="1 2">MSHR44</strain>
    </source>
</reference>
<name>A0A069B488_BURPE</name>
<sequence length="134" mass="13765">MFKILQSRRVVTAAAFALAAAYSVGVPAETVQAVSSVAPLHGGVDGPFFPKAASAVPASASATTGAQLQQQAQSRLAASLGANGALRNGAALTKAQAQASGLGYVAQHFDEIDTARTGKVTLKQVQQFIEQRRQ</sequence>
<dbReference type="KEGG" id="but:X994_2343"/>
<dbReference type="AlphaFoldDB" id="A0A069B488"/>
<dbReference type="GeneID" id="93058872"/>